<dbReference type="STRING" id="1121877.FEAC_06450"/>
<reference evidence="1 2" key="1">
    <citation type="submission" date="2015-01" db="EMBL/GenBank/DDBJ databases">
        <title>Draft genome of the acidophilic iron oxidizer Ferrimicrobium acidiphilum strain T23.</title>
        <authorList>
            <person name="Poehlein A."/>
            <person name="Eisen S."/>
            <person name="Schloemann M."/>
            <person name="Johnson B.D."/>
            <person name="Daniel R."/>
            <person name="Muehling M."/>
        </authorList>
    </citation>
    <scope>NUCLEOTIDE SEQUENCE [LARGE SCALE GENOMIC DNA]</scope>
    <source>
        <strain evidence="1 2">T23</strain>
    </source>
</reference>
<dbReference type="eggNOG" id="ENOG5033UPP">
    <property type="taxonomic scope" value="Bacteria"/>
</dbReference>
<dbReference type="GeneID" id="78371951"/>
<accession>A0A0D8FWP1</accession>
<protein>
    <submittedName>
        <fullName evidence="1">Uncharacterized protein</fullName>
    </submittedName>
</protein>
<dbReference type="AlphaFoldDB" id="A0A0D8FWP1"/>
<comment type="caution">
    <text evidence="1">The sequence shown here is derived from an EMBL/GenBank/DDBJ whole genome shotgun (WGS) entry which is preliminary data.</text>
</comment>
<dbReference type="RefSeq" id="WP_035388581.1">
    <property type="nucleotide sequence ID" value="NZ_JQKF01000003.1"/>
</dbReference>
<evidence type="ECO:0000313" key="2">
    <source>
        <dbReference type="Proteomes" id="UP000032336"/>
    </source>
</evidence>
<dbReference type="EMBL" id="JXUW01000004">
    <property type="protein sequence ID" value="KJE77536.1"/>
    <property type="molecule type" value="Genomic_DNA"/>
</dbReference>
<sequence length="179" mass="19633">MSTIDLAGFITEVKGQAIHQGFHVHDERHFMETYSLRQWWEVDLHPESGCGSPMELHLALDVDPRVLLAFDDAFATATDPSSLPNEFFFPLTLTWTLPAPSIDLLNLALNLAGLTGMSLPLEVAATDSYGSPAAAPERAISVTARRSVSLTKILEGEEVVDDTLERANDVSLFLLKLLE</sequence>
<organism evidence="1 2">
    <name type="scientific">Ferrimicrobium acidiphilum DSM 19497</name>
    <dbReference type="NCBI Taxonomy" id="1121877"/>
    <lineage>
        <taxon>Bacteria</taxon>
        <taxon>Bacillati</taxon>
        <taxon>Actinomycetota</taxon>
        <taxon>Acidimicrobiia</taxon>
        <taxon>Acidimicrobiales</taxon>
        <taxon>Acidimicrobiaceae</taxon>
        <taxon>Ferrimicrobium</taxon>
    </lineage>
</organism>
<gene>
    <name evidence="1" type="ORF">FEAC_06450</name>
</gene>
<dbReference type="Proteomes" id="UP000032336">
    <property type="component" value="Unassembled WGS sequence"/>
</dbReference>
<keyword evidence="2" id="KW-1185">Reference proteome</keyword>
<evidence type="ECO:0000313" key="1">
    <source>
        <dbReference type="EMBL" id="KJE77536.1"/>
    </source>
</evidence>
<name>A0A0D8FWP1_9ACTN</name>
<dbReference type="OrthoDB" id="5188556at2"/>
<proteinExistence type="predicted"/>